<reference evidence="10 11" key="1">
    <citation type="journal article" date="2019" name="Sci. Rep.">
        <title>Nanopore sequencing improves the draft genome of the human pathogenic amoeba Naegleria fowleri.</title>
        <authorList>
            <person name="Liechti N."/>
            <person name="Schurch N."/>
            <person name="Bruggmann R."/>
            <person name="Wittwer M."/>
        </authorList>
    </citation>
    <scope>NUCLEOTIDE SEQUENCE [LARGE SCALE GENOMIC DNA]</scope>
    <source>
        <strain evidence="10 11">ATCC 30894</strain>
    </source>
</reference>
<dbReference type="InterPro" id="IPR016039">
    <property type="entry name" value="Thiolase-like"/>
</dbReference>
<dbReference type="VEuPathDB" id="AmoebaDB:NfTy_078980"/>
<evidence type="ECO:0000256" key="2">
    <source>
        <dbReference type="ARBA" id="ARBA00022679"/>
    </source>
</evidence>
<dbReference type="GO" id="GO:0005739">
    <property type="term" value="C:mitochondrion"/>
    <property type="evidence" value="ECO:0007669"/>
    <property type="project" value="TreeGrafter"/>
</dbReference>
<keyword evidence="3" id="KW-0479">Metal-binding</keyword>
<dbReference type="Pfam" id="PF00108">
    <property type="entry name" value="Thiolase_N"/>
    <property type="match status" value="1"/>
</dbReference>
<evidence type="ECO:0000256" key="4">
    <source>
        <dbReference type="ARBA" id="ARBA00022958"/>
    </source>
</evidence>
<sequence length="406" mass="43508">MFKDQSVYVVSYVRTPLGSSGGCLSSQSAVQIGSIALREAIQRAHLKPEQVEEVIMGQVLQGGVGQNPARQVALGSGLPKDVICTTVNKVCSSGMKAIHYGALQIMTGMREVIACGGVESMSNVPYYLSDYRSGKRMGDGKVIDGMMYDGLFDPYNKSLMGQFADVTASTHNISKQDQDDYAIKSYEKAAKNVENFKKEIVPMKINGVTYDRDEEVTKFKGADKLRSLKPAFSKEGGTVTAGNASKISDGAAFVLLVSGKFLKSNPTYLSSLRNENVFEILSFEDAEKEPQWFTIAPSLAIPKALKRAGLTAKDVDYFEINEAFSAVALANLKLLNLPEEKVNIWGGAVALGHPLGCSGSRIIVTLCNILATNKKTIGCGGICNGGGGASALVIKRVDPSQFKSSL</sequence>
<dbReference type="AlphaFoldDB" id="A0A6A5C354"/>
<evidence type="ECO:0000256" key="3">
    <source>
        <dbReference type="ARBA" id="ARBA00022723"/>
    </source>
</evidence>
<evidence type="ECO:0008006" key="12">
    <source>
        <dbReference type="Google" id="ProtNLM"/>
    </source>
</evidence>
<protein>
    <recommendedName>
        <fullName evidence="12">Acetyl-CoA acetyltransferase</fullName>
    </recommendedName>
</protein>
<evidence type="ECO:0000313" key="11">
    <source>
        <dbReference type="Proteomes" id="UP000444721"/>
    </source>
</evidence>
<dbReference type="NCBIfam" id="TIGR01930">
    <property type="entry name" value="AcCoA-C-Actrans"/>
    <property type="match status" value="1"/>
</dbReference>
<dbReference type="SUPFAM" id="SSF53901">
    <property type="entry name" value="Thiolase-like"/>
    <property type="match status" value="2"/>
</dbReference>
<dbReference type="Proteomes" id="UP000444721">
    <property type="component" value="Unassembled WGS sequence"/>
</dbReference>
<dbReference type="PROSITE" id="PS00737">
    <property type="entry name" value="THIOLASE_2"/>
    <property type="match status" value="1"/>
</dbReference>
<dbReference type="CDD" id="cd00751">
    <property type="entry name" value="thiolase"/>
    <property type="match status" value="1"/>
</dbReference>
<dbReference type="RefSeq" id="XP_044565895.1">
    <property type="nucleotide sequence ID" value="XM_044703548.1"/>
</dbReference>
<feature type="domain" description="Thiolase N-terminal" evidence="8">
    <location>
        <begin position="7"/>
        <end position="258"/>
    </location>
</feature>
<dbReference type="Gene3D" id="3.40.47.10">
    <property type="match status" value="1"/>
</dbReference>
<dbReference type="GO" id="GO:0006635">
    <property type="term" value="P:fatty acid beta-oxidation"/>
    <property type="evidence" value="ECO:0007669"/>
    <property type="project" value="TreeGrafter"/>
</dbReference>
<organism evidence="10 11">
    <name type="scientific">Naegleria fowleri</name>
    <name type="common">Brain eating amoeba</name>
    <dbReference type="NCBI Taxonomy" id="5763"/>
    <lineage>
        <taxon>Eukaryota</taxon>
        <taxon>Discoba</taxon>
        <taxon>Heterolobosea</taxon>
        <taxon>Tetramitia</taxon>
        <taxon>Eutetramitia</taxon>
        <taxon>Vahlkampfiidae</taxon>
        <taxon>Naegleria</taxon>
    </lineage>
</organism>
<dbReference type="InterPro" id="IPR020613">
    <property type="entry name" value="Thiolase_CS"/>
</dbReference>
<dbReference type="PROSITE" id="PS00098">
    <property type="entry name" value="THIOLASE_1"/>
    <property type="match status" value="1"/>
</dbReference>
<dbReference type="PIRSF" id="PIRSF000429">
    <property type="entry name" value="Ac-CoA_Ac_transf"/>
    <property type="match status" value="1"/>
</dbReference>
<dbReference type="GO" id="GO:0003985">
    <property type="term" value="F:acetyl-CoA C-acetyltransferase activity"/>
    <property type="evidence" value="ECO:0007669"/>
    <property type="project" value="TreeGrafter"/>
</dbReference>
<evidence type="ECO:0000259" key="8">
    <source>
        <dbReference type="Pfam" id="PF00108"/>
    </source>
</evidence>
<evidence type="ECO:0000256" key="7">
    <source>
        <dbReference type="RuleBase" id="RU003557"/>
    </source>
</evidence>
<dbReference type="InterPro" id="IPR020616">
    <property type="entry name" value="Thiolase_N"/>
</dbReference>
<evidence type="ECO:0000256" key="1">
    <source>
        <dbReference type="ARBA" id="ARBA00010982"/>
    </source>
</evidence>
<gene>
    <name evidence="10" type="ORF">FDP41_012970</name>
</gene>
<comment type="caution">
    <text evidence="10">The sequence shown here is derived from an EMBL/GenBank/DDBJ whole genome shotgun (WGS) entry which is preliminary data.</text>
</comment>
<feature type="active site" description="Acyl-thioester intermediate" evidence="6">
    <location>
        <position position="91"/>
    </location>
</feature>
<accession>A0A6A5C354</accession>
<keyword evidence="5 7" id="KW-0012">Acyltransferase</keyword>
<keyword evidence="4" id="KW-0630">Potassium</keyword>
<keyword evidence="2 7" id="KW-0808">Transferase</keyword>
<dbReference type="InterPro" id="IPR020615">
    <property type="entry name" value="Thiolase_acyl_enz_int_AS"/>
</dbReference>
<dbReference type="VEuPathDB" id="AmoebaDB:NF0065160"/>
<dbReference type="OMA" id="SMGTFGE"/>
<comment type="similarity">
    <text evidence="1 7">Belongs to the thiolase-like superfamily. Thiolase family.</text>
</comment>
<feature type="active site" description="Proton acceptor" evidence="6">
    <location>
        <position position="383"/>
    </location>
</feature>
<evidence type="ECO:0000256" key="6">
    <source>
        <dbReference type="PIRSR" id="PIRSR000429-1"/>
    </source>
</evidence>
<dbReference type="GO" id="GO:0046872">
    <property type="term" value="F:metal ion binding"/>
    <property type="evidence" value="ECO:0007669"/>
    <property type="project" value="UniProtKB-KW"/>
</dbReference>
<feature type="active site" description="Proton acceptor" evidence="6">
    <location>
        <position position="353"/>
    </location>
</feature>
<dbReference type="InterPro" id="IPR020617">
    <property type="entry name" value="Thiolase_C"/>
</dbReference>
<evidence type="ECO:0000313" key="10">
    <source>
        <dbReference type="EMBL" id="KAF0981182.1"/>
    </source>
</evidence>
<dbReference type="OrthoDB" id="5404651at2759"/>
<dbReference type="VEuPathDB" id="AmoebaDB:FDP41_012970"/>
<dbReference type="PANTHER" id="PTHR18919">
    <property type="entry name" value="ACETYL-COA C-ACYLTRANSFERASE"/>
    <property type="match status" value="1"/>
</dbReference>
<dbReference type="GeneID" id="68120185"/>
<keyword evidence="11" id="KW-1185">Reference proteome</keyword>
<proteinExistence type="inferred from homology"/>
<dbReference type="EMBL" id="VFQX01000016">
    <property type="protein sequence ID" value="KAF0981182.1"/>
    <property type="molecule type" value="Genomic_DNA"/>
</dbReference>
<dbReference type="InterPro" id="IPR002155">
    <property type="entry name" value="Thiolase"/>
</dbReference>
<dbReference type="PANTHER" id="PTHR18919:SF156">
    <property type="entry name" value="ACETYL-COA ACETYLTRANSFERASE, MITOCHONDRIAL"/>
    <property type="match status" value="1"/>
</dbReference>
<evidence type="ECO:0000256" key="5">
    <source>
        <dbReference type="ARBA" id="ARBA00023315"/>
    </source>
</evidence>
<name>A0A6A5C354_NAEFO</name>
<dbReference type="Pfam" id="PF02803">
    <property type="entry name" value="Thiolase_C"/>
    <property type="match status" value="1"/>
</dbReference>
<evidence type="ECO:0000259" key="9">
    <source>
        <dbReference type="Pfam" id="PF02803"/>
    </source>
</evidence>
<feature type="domain" description="Thiolase C-terminal" evidence="9">
    <location>
        <begin position="279"/>
        <end position="396"/>
    </location>
</feature>